<dbReference type="PROSITE" id="PS50157">
    <property type="entry name" value="ZINC_FINGER_C2H2_2"/>
    <property type="match status" value="1"/>
</dbReference>
<organism evidence="4 5">
    <name type="scientific">Phaedon cochleariae</name>
    <name type="common">Mustard beetle</name>
    <dbReference type="NCBI Taxonomy" id="80249"/>
    <lineage>
        <taxon>Eukaryota</taxon>
        <taxon>Metazoa</taxon>
        <taxon>Ecdysozoa</taxon>
        <taxon>Arthropoda</taxon>
        <taxon>Hexapoda</taxon>
        <taxon>Insecta</taxon>
        <taxon>Pterygota</taxon>
        <taxon>Neoptera</taxon>
        <taxon>Endopterygota</taxon>
        <taxon>Coleoptera</taxon>
        <taxon>Polyphaga</taxon>
        <taxon>Cucujiformia</taxon>
        <taxon>Chrysomeloidea</taxon>
        <taxon>Chrysomelidae</taxon>
        <taxon>Chrysomelinae</taxon>
        <taxon>Chrysomelini</taxon>
        <taxon>Phaedon</taxon>
    </lineage>
</organism>
<name>A0A9N9SN77_PHACE</name>
<dbReference type="PROSITE" id="PS00028">
    <property type="entry name" value="ZINC_FINGER_C2H2_1"/>
    <property type="match status" value="1"/>
</dbReference>
<dbReference type="GO" id="GO:0008270">
    <property type="term" value="F:zinc ion binding"/>
    <property type="evidence" value="ECO:0007669"/>
    <property type="project" value="UniProtKB-KW"/>
</dbReference>
<keyword evidence="1" id="KW-0862">Zinc</keyword>
<dbReference type="Proteomes" id="UP001153737">
    <property type="component" value="Chromosome 9"/>
</dbReference>
<feature type="region of interest" description="Disordered" evidence="2">
    <location>
        <begin position="538"/>
        <end position="558"/>
    </location>
</feature>
<feature type="domain" description="C2H2-type" evidence="3">
    <location>
        <begin position="81"/>
        <end position="109"/>
    </location>
</feature>
<protein>
    <recommendedName>
        <fullName evidence="3">C2H2-type domain-containing protein</fullName>
    </recommendedName>
</protein>
<evidence type="ECO:0000313" key="5">
    <source>
        <dbReference type="Proteomes" id="UP001153737"/>
    </source>
</evidence>
<keyword evidence="1" id="KW-0863">Zinc-finger</keyword>
<dbReference type="Gene3D" id="3.30.160.60">
    <property type="entry name" value="Classic Zinc Finger"/>
    <property type="match status" value="1"/>
</dbReference>
<dbReference type="OrthoDB" id="6782707at2759"/>
<dbReference type="EMBL" id="OU896715">
    <property type="protein sequence ID" value="CAG9825841.1"/>
    <property type="molecule type" value="Genomic_DNA"/>
</dbReference>
<feature type="region of interest" description="Disordered" evidence="2">
    <location>
        <begin position="386"/>
        <end position="405"/>
    </location>
</feature>
<evidence type="ECO:0000256" key="1">
    <source>
        <dbReference type="PROSITE-ProRule" id="PRU00042"/>
    </source>
</evidence>
<reference evidence="4" key="1">
    <citation type="submission" date="2022-01" db="EMBL/GenBank/DDBJ databases">
        <authorList>
            <person name="King R."/>
        </authorList>
    </citation>
    <scope>NUCLEOTIDE SEQUENCE</scope>
</reference>
<evidence type="ECO:0000313" key="4">
    <source>
        <dbReference type="EMBL" id="CAG9825841.1"/>
    </source>
</evidence>
<evidence type="ECO:0000259" key="3">
    <source>
        <dbReference type="PROSITE" id="PS50157"/>
    </source>
</evidence>
<accession>A0A9N9SN77</accession>
<keyword evidence="5" id="KW-1185">Reference proteome</keyword>
<dbReference type="AlphaFoldDB" id="A0A9N9SN77"/>
<gene>
    <name evidence="4" type="ORF">PHAECO_LOCUS12605</name>
</gene>
<reference evidence="4" key="2">
    <citation type="submission" date="2022-10" db="EMBL/GenBank/DDBJ databases">
        <authorList>
            <consortium name="ENA_rothamsted_submissions"/>
            <consortium name="culmorum"/>
            <person name="King R."/>
        </authorList>
    </citation>
    <scope>NUCLEOTIDE SEQUENCE</scope>
</reference>
<evidence type="ECO:0000256" key="2">
    <source>
        <dbReference type="SAM" id="MobiDB-lite"/>
    </source>
</evidence>
<dbReference type="InterPro" id="IPR013087">
    <property type="entry name" value="Znf_C2H2_type"/>
</dbReference>
<sequence>MISGCPSSNSPVNGVSSTLTETSYLMLSLGEVKVHSRKEHPHVKVNYACKLCRQQRGPKLHAIQVHAGKCRGEQALVQLDFPCEECGASFRSQRGLSIHEVTQHPERRNVARAEAAQQPERPLAPRAGTVFTENEVQVMLECEVTYYGHKSVAKMMKPHLPGKSNEQIRNKRRLTSYKTARDEILAAHLDAVGGAPEPAEQEQVGEIDGRQDELPQAAEVEERAASPPVIVVEEAQIENVAEELEHGETPEPQPEIELETISISDDEPAVEEIASPPATLDVEVQPAPTQVAPLVDDSIVIEDVVVPPAAGEEPQIDEVESAWRQRIVTSVLSREMPRHVRSLPVDTAMGILRDALLRAKDEAGNLSQAEIDIAYSAVKDIVQTENAEVPGQRRNQEGGRGRGQRRRYLYARTQDLYHENPALVAKHVRTNVDWLEQSGVTCPDADVRELYNRLWGHRPDVQLPDLAKRDGGLGIPRLQWLLTSAALKAGCKFMQNPDPAMQAPALGTMLEGRLKRLARASRINWPVTDQDLKSYVKQKRRHSPTTLLPMPGSQILRS</sequence>
<proteinExistence type="predicted"/>
<keyword evidence="1" id="KW-0479">Metal-binding</keyword>